<dbReference type="InterPro" id="IPR011343">
    <property type="entry name" value="DeoC"/>
</dbReference>
<dbReference type="SMART" id="SM01133">
    <property type="entry name" value="DeoC"/>
    <property type="match status" value="1"/>
</dbReference>
<dbReference type="RefSeq" id="WP_183980899.1">
    <property type="nucleotide sequence ID" value="NZ_JACHEB010000012.1"/>
</dbReference>
<feature type="active site" description="Schiff-base intermediate with acetaldehyde" evidence="7">
    <location>
        <position position="186"/>
    </location>
</feature>
<dbReference type="NCBIfam" id="TIGR00126">
    <property type="entry name" value="deoC"/>
    <property type="match status" value="1"/>
</dbReference>
<organism evidence="8 9">
    <name type="scientific">Tunturiibacter gelidiferens</name>
    <dbReference type="NCBI Taxonomy" id="3069689"/>
    <lineage>
        <taxon>Bacteria</taxon>
        <taxon>Pseudomonadati</taxon>
        <taxon>Acidobacteriota</taxon>
        <taxon>Terriglobia</taxon>
        <taxon>Terriglobales</taxon>
        <taxon>Acidobacteriaceae</taxon>
        <taxon>Tunturiibacter</taxon>
    </lineage>
</organism>
<comment type="caution">
    <text evidence="8">The sequence shown here is derived from an EMBL/GenBank/DDBJ whole genome shotgun (WGS) entry which is preliminary data.</text>
</comment>
<comment type="function">
    <text evidence="6 7">Catalyzes a reversible aldol reaction between acetaldehyde and D-glyceraldehyde 3-phosphate to generate 2-deoxy-D-ribose 5-phosphate.</text>
</comment>
<evidence type="ECO:0000256" key="3">
    <source>
        <dbReference type="ARBA" id="ARBA00023239"/>
    </source>
</evidence>
<keyword evidence="9" id="KW-1185">Reference proteome</keyword>
<evidence type="ECO:0000256" key="5">
    <source>
        <dbReference type="ARBA" id="ARBA00048791"/>
    </source>
</evidence>
<dbReference type="EMBL" id="JACHEB010000012">
    <property type="protein sequence ID" value="MBB5331034.1"/>
    <property type="molecule type" value="Genomic_DNA"/>
</dbReference>
<evidence type="ECO:0000256" key="6">
    <source>
        <dbReference type="ARBA" id="ARBA00056337"/>
    </source>
</evidence>
<dbReference type="GO" id="GO:0016052">
    <property type="term" value="P:carbohydrate catabolic process"/>
    <property type="evidence" value="ECO:0007669"/>
    <property type="project" value="TreeGrafter"/>
</dbReference>
<dbReference type="Proteomes" id="UP000535182">
    <property type="component" value="Unassembled WGS sequence"/>
</dbReference>
<dbReference type="PANTHER" id="PTHR10889:SF1">
    <property type="entry name" value="DEOXYRIBOSE-PHOSPHATE ALDOLASE"/>
    <property type="match status" value="1"/>
</dbReference>
<dbReference type="CDD" id="cd00959">
    <property type="entry name" value="DeoC"/>
    <property type="match status" value="1"/>
</dbReference>
<comment type="pathway">
    <text evidence="7">Carbohydrate degradation; 2-deoxy-D-ribose 1-phosphate degradation; D-glyceraldehyde 3-phosphate and acetaldehyde from 2-deoxy-alpha-D-ribose 1-phosphate: step 2/2.</text>
</comment>
<dbReference type="InterPro" id="IPR002915">
    <property type="entry name" value="DeoC/FbaB/LacD_aldolase"/>
</dbReference>
<evidence type="ECO:0000313" key="8">
    <source>
        <dbReference type="EMBL" id="MBB5331034.1"/>
    </source>
</evidence>
<sequence>MNTLSITDPLPHGSEHFDAEAFAAHTLSSPQNLAAVLDHTLLKPEATRNQVLQLCHEAAEHRFACAMVNPTWVSLAAAALQGTGIPVGVVIGFPLGATLSVSKHEETAHMLRHGAHDIDMVLNVGLLKSGQTADYEAIRQEIHGVVELAHAAGAIVKVILETCLLNFEEKLRASELALSAGADFLKTSTGFSTGGATADDIGLLRGVAGTRAGVKASGGIRSLADATTMLRAGASRIGASASVKIVNELAGHTIEPTTSAPGY</sequence>
<dbReference type="GO" id="GO:0004139">
    <property type="term" value="F:deoxyribose-phosphate aldolase activity"/>
    <property type="evidence" value="ECO:0007669"/>
    <property type="project" value="UniProtKB-UniRule"/>
</dbReference>
<dbReference type="Gene3D" id="3.20.20.70">
    <property type="entry name" value="Aldolase class I"/>
    <property type="match status" value="1"/>
</dbReference>
<reference evidence="8 9" key="1">
    <citation type="submission" date="2020-08" db="EMBL/GenBank/DDBJ databases">
        <title>Genomic Encyclopedia of Type Strains, Phase IV (KMG-V): Genome sequencing to study the core and pangenomes of soil and plant-associated prokaryotes.</title>
        <authorList>
            <person name="Whitman W."/>
        </authorList>
    </citation>
    <scope>NUCLEOTIDE SEQUENCE [LARGE SCALE GENOMIC DNA]</scope>
    <source>
        <strain evidence="8 9">X5P2</strain>
    </source>
</reference>
<dbReference type="InterPro" id="IPR028581">
    <property type="entry name" value="DeoC_typeI"/>
</dbReference>
<gene>
    <name evidence="7" type="primary">deoC</name>
    <name evidence="8" type="ORF">HDF14_004671</name>
</gene>
<evidence type="ECO:0000256" key="7">
    <source>
        <dbReference type="HAMAP-Rule" id="MF_00114"/>
    </source>
</evidence>
<keyword evidence="2 7" id="KW-0963">Cytoplasm</keyword>
<dbReference type="FunFam" id="3.20.20.70:FF:000044">
    <property type="entry name" value="Deoxyribose-phosphate aldolase"/>
    <property type="match status" value="1"/>
</dbReference>
<feature type="active site" description="Proton donor/acceptor" evidence="7">
    <location>
        <position position="215"/>
    </location>
</feature>
<evidence type="ECO:0000256" key="4">
    <source>
        <dbReference type="ARBA" id="ARBA00023270"/>
    </source>
</evidence>
<dbReference type="GO" id="GO:0009264">
    <property type="term" value="P:deoxyribonucleotide catabolic process"/>
    <property type="evidence" value="ECO:0007669"/>
    <property type="project" value="UniProtKB-UniRule"/>
</dbReference>
<dbReference type="GO" id="GO:0005737">
    <property type="term" value="C:cytoplasm"/>
    <property type="evidence" value="ECO:0007669"/>
    <property type="project" value="UniProtKB-SubCell"/>
</dbReference>
<evidence type="ECO:0000256" key="2">
    <source>
        <dbReference type="ARBA" id="ARBA00022490"/>
    </source>
</evidence>
<dbReference type="GO" id="GO:0006018">
    <property type="term" value="P:2-deoxyribose 1-phosphate catabolic process"/>
    <property type="evidence" value="ECO:0007669"/>
    <property type="project" value="UniProtKB-UniRule"/>
</dbReference>
<comment type="similarity">
    <text evidence="1 7">Belongs to the DeoC/FbaB aldolase family. DeoC type 1 subfamily.</text>
</comment>
<keyword evidence="4 7" id="KW-0704">Schiff base</keyword>
<accession>A0A9X0QJ17</accession>
<protein>
    <recommendedName>
        <fullName evidence="7">Deoxyribose-phosphate aldolase</fullName>
        <shortName evidence="7">DERA</shortName>
        <ecNumber evidence="7">4.1.2.4</ecNumber>
    </recommendedName>
    <alternativeName>
        <fullName evidence="7">2-deoxy-D-ribose 5-phosphate aldolase</fullName>
    </alternativeName>
    <alternativeName>
        <fullName evidence="7">Phosphodeoxyriboaldolase</fullName>
        <shortName evidence="7">Deoxyriboaldolase</shortName>
    </alternativeName>
</protein>
<feature type="active site" description="Proton donor/acceptor" evidence="7">
    <location>
        <position position="119"/>
    </location>
</feature>
<dbReference type="InterPro" id="IPR013785">
    <property type="entry name" value="Aldolase_TIM"/>
</dbReference>
<dbReference type="EC" id="4.1.2.4" evidence="7"/>
<dbReference type="SUPFAM" id="SSF51569">
    <property type="entry name" value="Aldolase"/>
    <property type="match status" value="1"/>
</dbReference>
<evidence type="ECO:0000313" key="9">
    <source>
        <dbReference type="Proteomes" id="UP000535182"/>
    </source>
</evidence>
<dbReference type="HAMAP" id="MF_00114">
    <property type="entry name" value="DeoC_type1"/>
    <property type="match status" value="1"/>
</dbReference>
<keyword evidence="3 7" id="KW-0456">Lyase</keyword>
<dbReference type="PIRSF" id="PIRSF001357">
    <property type="entry name" value="DeoC"/>
    <property type="match status" value="1"/>
</dbReference>
<evidence type="ECO:0000256" key="1">
    <source>
        <dbReference type="ARBA" id="ARBA00010936"/>
    </source>
</evidence>
<comment type="catalytic activity">
    <reaction evidence="5 7">
        <text>2-deoxy-D-ribose 5-phosphate = D-glyceraldehyde 3-phosphate + acetaldehyde</text>
        <dbReference type="Rhea" id="RHEA:12821"/>
        <dbReference type="ChEBI" id="CHEBI:15343"/>
        <dbReference type="ChEBI" id="CHEBI:59776"/>
        <dbReference type="ChEBI" id="CHEBI:62877"/>
        <dbReference type="EC" id="4.1.2.4"/>
    </reaction>
</comment>
<dbReference type="Pfam" id="PF01791">
    <property type="entry name" value="DeoC"/>
    <property type="match status" value="1"/>
</dbReference>
<comment type="subcellular location">
    <subcellularLocation>
        <location evidence="7">Cytoplasm</location>
    </subcellularLocation>
</comment>
<dbReference type="AlphaFoldDB" id="A0A9X0QJ17"/>
<proteinExistence type="inferred from homology"/>
<dbReference type="PANTHER" id="PTHR10889">
    <property type="entry name" value="DEOXYRIBOSE-PHOSPHATE ALDOLASE"/>
    <property type="match status" value="1"/>
</dbReference>
<name>A0A9X0QJ17_9BACT</name>